<reference evidence="1 2" key="1">
    <citation type="submission" date="2017-07" db="EMBL/GenBank/DDBJ databases">
        <authorList>
            <person name="Talla V."/>
            <person name="Backstrom N."/>
        </authorList>
    </citation>
    <scope>NUCLEOTIDE SEQUENCE [LARGE SCALE GENOMIC DNA]</scope>
</reference>
<protein>
    <submittedName>
        <fullName evidence="1">Uncharacterized protein</fullName>
    </submittedName>
</protein>
<keyword evidence="2" id="KW-1185">Reference proteome</keyword>
<gene>
    <name evidence="1" type="ORF">LSINAPIS_LOCUS1771</name>
</gene>
<dbReference type="AlphaFoldDB" id="A0A5E4PTI0"/>
<sequence length="139" mass="15247">MTFLLRFAGFIFCGYFSGPERAINKAVAPPFSPAKVTGEDERTLIYLSQTNENKGVIIKAIFKSGGNKLACSTSSSQIAATNTQHPETLLFQTMRLIFAPKPVLAAQGYSRIVGGKAFIDSPPLAKRNKNWRLKLIQIP</sequence>
<dbReference type="EMBL" id="FZQP02000304">
    <property type="protein sequence ID" value="VVC88390.1"/>
    <property type="molecule type" value="Genomic_DNA"/>
</dbReference>
<evidence type="ECO:0000313" key="1">
    <source>
        <dbReference type="EMBL" id="VVC88390.1"/>
    </source>
</evidence>
<dbReference type="Proteomes" id="UP000324832">
    <property type="component" value="Unassembled WGS sequence"/>
</dbReference>
<proteinExistence type="predicted"/>
<evidence type="ECO:0000313" key="2">
    <source>
        <dbReference type="Proteomes" id="UP000324832"/>
    </source>
</evidence>
<accession>A0A5E4PTI0</accession>
<name>A0A5E4PTI0_9NEOP</name>
<organism evidence="1 2">
    <name type="scientific">Leptidea sinapis</name>
    <dbReference type="NCBI Taxonomy" id="189913"/>
    <lineage>
        <taxon>Eukaryota</taxon>
        <taxon>Metazoa</taxon>
        <taxon>Ecdysozoa</taxon>
        <taxon>Arthropoda</taxon>
        <taxon>Hexapoda</taxon>
        <taxon>Insecta</taxon>
        <taxon>Pterygota</taxon>
        <taxon>Neoptera</taxon>
        <taxon>Endopterygota</taxon>
        <taxon>Lepidoptera</taxon>
        <taxon>Glossata</taxon>
        <taxon>Ditrysia</taxon>
        <taxon>Papilionoidea</taxon>
        <taxon>Pieridae</taxon>
        <taxon>Dismorphiinae</taxon>
        <taxon>Leptidea</taxon>
    </lineage>
</organism>